<accession>A7FA65</accession>
<dbReference type="AlphaFoldDB" id="A7FA65"/>
<keyword evidence="2" id="KW-1185">Reference proteome</keyword>
<dbReference type="InParanoid" id="A7FA65"/>
<evidence type="ECO:0000313" key="1">
    <source>
        <dbReference type="EMBL" id="EDO00626.1"/>
    </source>
</evidence>
<proteinExistence type="predicted"/>
<protein>
    <submittedName>
        <fullName evidence="1">Uncharacterized protein</fullName>
    </submittedName>
</protein>
<organism evidence="1 2">
    <name type="scientific">Sclerotinia sclerotiorum (strain ATCC 18683 / 1980 / Ss-1)</name>
    <name type="common">White mold</name>
    <name type="synonym">Whetzelinia sclerotiorum</name>
    <dbReference type="NCBI Taxonomy" id="665079"/>
    <lineage>
        <taxon>Eukaryota</taxon>
        <taxon>Fungi</taxon>
        <taxon>Dikarya</taxon>
        <taxon>Ascomycota</taxon>
        <taxon>Pezizomycotina</taxon>
        <taxon>Leotiomycetes</taxon>
        <taxon>Helotiales</taxon>
        <taxon>Sclerotiniaceae</taxon>
        <taxon>Sclerotinia</taxon>
    </lineage>
</organism>
<sequence>MAMVTMIMGMRMGRLETGVSTGNLLVDKCEALAHKMFEIVLLIDERHCSVFFIKKRRRRYLYAHRLSKCRGRSEGVVRMAKLDWTGGISLDVKDVWAICMSRGLDVKNDFGQSNVFFCLNFHAPELFQTSAILKVSCHHGHKSLSIFILKVH</sequence>
<evidence type="ECO:0000313" key="2">
    <source>
        <dbReference type="Proteomes" id="UP000001312"/>
    </source>
</evidence>
<dbReference type="KEGG" id="ssl:SS1G_14496"/>
<reference evidence="2" key="1">
    <citation type="journal article" date="2011" name="PLoS Genet.">
        <title>Genomic analysis of the necrotrophic fungal pathogens Sclerotinia sclerotiorum and Botrytis cinerea.</title>
        <authorList>
            <person name="Amselem J."/>
            <person name="Cuomo C.A."/>
            <person name="van Kan J.A."/>
            <person name="Viaud M."/>
            <person name="Benito E.P."/>
            <person name="Couloux A."/>
            <person name="Coutinho P.M."/>
            <person name="de Vries R.P."/>
            <person name="Dyer P.S."/>
            <person name="Fillinger S."/>
            <person name="Fournier E."/>
            <person name="Gout L."/>
            <person name="Hahn M."/>
            <person name="Kohn L."/>
            <person name="Lapalu N."/>
            <person name="Plummer K.M."/>
            <person name="Pradier J.M."/>
            <person name="Quevillon E."/>
            <person name="Sharon A."/>
            <person name="Simon A."/>
            <person name="ten Have A."/>
            <person name="Tudzynski B."/>
            <person name="Tudzynski P."/>
            <person name="Wincker P."/>
            <person name="Andrew M."/>
            <person name="Anthouard V."/>
            <person name="Beever R.E."/>
            <person name="Beffa R."/>
            <person name="Benoit I."/>
            <person name="Bouzid O."/>
            <person name="Brault B."/>
            <person name="Chen Z."/>
            <person name="Choquer M."/>
            <person name="Collemare J."/>
            <person name="Cotton P."/>
            <person name="Danchin E.G."/>
            <person name="Da Silva C."/>
            <person name="Gautier A."/>
            <person name="Giraud C."/>
            <person name="Giraud T."/>
            <person name="Gonzalez C."/>
            <person name="Grossetete S."/>
            <person name="Guldener U."/>
            <person name="Henrissat B."/>
            <person name="Howlett B.J."/>
            <person name="Kodira C."/>
            <person name="Kretschmer M."/>
            <person name="Lappartient A."/>
            <person name="Leroch M."/>
            <person name="Levis C."/>
            <person name="Mauceli E."/>
            <person name="Neuveglise C."/>
            <person name="Oeser B."/>
            <person name="Pearson M."/>
            <person name="Poulain J."/>
            <person name="Poussereau N."/>
            <person name="Quesneville H."/>
            <person name="Rascle C."/>
            <person name="Schumacher J."/>
            <person name="Segurens B."/>
            <person name="Sexton A."/>
            <person name="Silva E."/>
            <person name="Sirven C."/>
            <person name="Soanes D.M."/>
            <person name="Talbot N.J."/>
            <person name="Templeton M."/>
            <person name="Yandava C."/>
            <person name="Yarden O."/>
            <person name="Zeng Q."/>
            <person name="Rollins J.A."/>
            <person name="Lebrun M.H."/>
            <person name="Dickman M."/>
        </authorList>
    </citation>
    <scope>NUCLEOTIDE SEQUENCE [LARGE SCALE GENOMIC DNA]</scope>
    <source>
        <strain evidence="2">ATCC 18683 / 1980 / Ss-1</strain>
    </source>
</reference>
<gene>
    <name evidence="1" type="ORF">SS1G_14496</name>
</gene>
<dbReference type="EMBL" id="CH476654">
    <property type="protein sequence ID" value="EDO00626.1"/>
    <property type="molecule type" value="Genomic_DNA"/>
</dbReference>
<name>A7FA65_SCLS1</name>
<dbReference type="RefSeq" id="XP_001584599.1">
    <property type="nucleotide sequence ID" value="XM_001584549.1"/>
</dbReference>
<dbReference type="GeneID" id="5480652"/>
<dbReference type="Proteomes" id="UP000001312">
    <property type="component" value="Unassembled WGS sequence"/>
</dbReference>